<feature type="compositionally biased region" description="Polar residues" evidence="1">
    <location>
        <begin position="1"/>
        <end position="15"/>
    </location>
</feature>
<feature type="compositionally biased region" description="Low complexity" evidence="1">
    <location>
        <begin position="56"/>
        <end position="88"/>
    </location>
</feature>
<dbReference type="EMBL" id="JBBJCI010000363">
    <property type="protein sequence ID" value="KAK7233241.1"/>
    <property type="molecule type" value="Genomic_DNA"/>
</dbReference>
<dbReference type="InterPro" id="IPR015797">
    <property type="entry name" value="NUDIX_hydrolase-like_dom_sf"/>
</dbReference>
<evidence type="ECO:0000256" key="1">
    <source>
        <dbReference type="SAM" id="MobiDB-lite"/>
    </source>
</evidence>
<feature type="region of interest" description="Disordered" evidence="1">
    <location>
        <begin position="1"/>
        <end position="104"/>
    </location>
</feature>
<sequence>MTAVASPQSPTSQMLKATAPAWTPVPGLGPALETKGARKGRSRRKSGRESLEHRMGAAPRGPGLARSGGAAPGARKPASPRSAPAARGARAESDADRGRRQREAKLREAIASASDAAGTKVSCAACLLDGDWRNGAVVVAGGKSSVSRVCDAANGALFPAGGDPKAFHGTALPRCVPVNVGGLLRAVMRGEEPIPLPAELALPSPELGEGVVDVKHHIQEALGIVPFADLLAGGDGDDARADSMRRLAALDDEYVLVLAYVDARNVVSLDLPGGKRKLAETAWEAAVREMADECKLAAAPGDDLFSGAGGALDAGGAAFKARSYVDGQSVRFFVLRPADHDPADAAAP</sequence>
<gene>
    <name evidence="2" type="ORF">SO694_000382131</name>
</gene>
<name>A0ABR1FLY4_AURAN</name>
<comment type="caution">
    <text evidence="2">The sequence shown here is derived from an EMBL/GenBank/DDBJ whole genome shotgun (WGS) entry which is preliminary data.</text>
</comment>
<accession>A0ABR1FLY4</accession>
<evidence type="ECO:0000313" key="3">
    <source>
        <dbReference type="Proteomes" id="UP001363151"/>
    </source>
</evidence>
<organism evidence="2 3">
    <name type="scientific">Aureococcus anophagefferens</name>
    <name type="common">Harmful bloom alga</name>
    <dbReference type="NCBI Taxonomy" id="44056"/>
    <lineage>
        <taxon>Eukaryota</taxon>
        <taxon>Sar</taxon>
        <taxon>Stramenopiles</taxon>
        <taxon>Ochrophyta</taxon>
        <taxon>Pelagophyceae</taxon>
        <taxon>Pelagomonadales</taxon>
        <taxon>Pelagomonadaceae</taxon>
        <taxon>Aureococcus</taxon>
    </lineage>
</organism>
<keyword evidence="3" id="KW-1185">Reference proteome</keyword>
<protein>
    <submittedName>
        <fullName evidence="2">Uncharacterized protein</fullName>
    </submittedName>
</protein>
<reference evidence="2 3" key="1">
    <citation type="submission" date="2024-03" db="EMBL/GenBank/DDBJ databases">
        <title>Aureococcus anophagefferens CCMP1851 and Kratosvirus quantuckense: Draft genome of a second virus-susceptible host strain in the model system.</title>
        <authorList>
            <person name="Chase E."/>
            <person name="Truchon A.R."/>
            <person name="Schepens W."/>
            <person name="Wilhelm S.W."/>
        </authorList>
    </citation>
    <scope>NUCLEOTIDE SEQUENCE [LARGE SCALE GENOMIC DNA]</scope>
    <source>
        <strain evidence="2 3">CCMP1851</strain>
    </source>
</reference>
<dbReference type="Proteomes" id="UP001363151">
    <property type="component" value="Unassembled WGS sequence"/>
</dbReference>
<feature type="compositionally biased region" description="Basic and acidic residues" evidence="1">
    <location>
        <begin position="89"/>
        <end position="104"/>
    </location>
</feature>
<proteinExistence type="predicted"/>
<dbReference type="Gene3D" id="3.90.79.10">
    <property type="entry name" value="Nucleoside Triphosphate Pyrophosphohydrolase"/>
    <property type="match status" value="1"/>
</dbReference>
<dbReference type="SUPFAM" id="SSF55811">
    <property type="entry name" value="Nudix"/>
    <property type="match status" value="1"/>
</dbReference>
<feature type="compositionally biased region" description="Basic residues" evidence="1">
    <location>
        <begin position="37"/>
        <end position="46"/>
    </location>
</feature>
<evidence type="ECO:0000313" key="2">
    <source>
        <dbReference type="EMBL" id="KAK7233241.1"/>
    </source>
</evidence>